<keyword evidence="4" id="KW-0325">Glycoprotein</keyword>
<dbReference type="PRINTS" id="PR01185">
    <property type="entry name" value="INTEGRINA"/>
</dbReference>
<dbReference type="Gene3D" id="2.130.10.130">
    <property type="entry name" value="Integrin alpha, N-terminal"/>
    <property type="match status" value="4"/>
</dbReference>
<dbReference type="Pfam" id="PF00353">
    <property type="entry name" value="HemolysinCabind"/>
    <property type="match status" value="9"/>
</dbReference>
<evidence type="ECO:0000256" key="4">
    <source>
        <dbReference type="ARBA" id="ARBA00023180"/>
    </source>
</evidence>
<keyword evidence="2" id="KW-0677">Repeat</keyword>
<evidence type="ECO:0000256" key="3">
    <source>
        <dbReference type="ARBA" id="ARBA00022801"/>
    </source>
</evidence>
<keyword evidence="3" id="KW-0378">Hydrolase</keyword>
<dbReference type="InterPro" id="IPR001343">
    <property type="entry name" value="Hemolysn_Ca-bd"/>
</dbReference>
<name>A0ABU3N5E4_9SPHN</name>
<dbReference type="PANTHER" id="PTHR23221">
    <property type="entry name" value="GLYCOSYLPHOSPHATIDYLINOSITOL PHOSPHOLIPASE D"/>
    <property type="match status" value="1"/>
</dbReference>
<dbReference type="Pfam" id="PF01839">
    <property type="entry name" value="FG-GAP"/>
    <property type="match status" value="4"/>
</dbReference>
<dbReference type="InterPro" id="IPR028994">
    <property type="entry name" value="Integrin_alpha_N"/>
</dbReference>
<dbReference type="PROSITE" id="PS51470">
    <property type="entry name" value="FG_GAP"/>
    <property type="match status" value="5"/>
</dbReference>
<dbReference type="PANTHER" id="PTHR23221:SF7">
    <property type="entry name" value="PHOSPHATIDYLINOSITOL-GLYCAN-SPECIFIC PHOSPHOLIPASE D"/>
    <property type="match status" value="1"/>
</dbReference>
<dbReference type="SUPFAM" id="SSF51120">
    <property type="entry name" value="beta-Roll"/>
    <property type="match status" value="3"/>
</dbReference>
<reference evidence="5" key="1">
    <citation type="submission" date="2022-04" db="EMBL/GenBank/DDBJ databases">
        <title>Tomato heritable bacteria conferring resistance against bacterial wilt.</title>
        <authorList>
            <person name="Yin J."/>
        </authorList>
    </citation>
    <scope>NUCLEOTIDE SEQUENCE</scope>
    <source>
        <strain evidence="5">Cra20</strain>
    </source>
</reference>
<dbReference type="SUPFAM" id="SSF69318">
    <property type="entry name" value="Integrin alpha N-terminal domain"/>
    <property type="match status" value="2"/>
</dbReference>
<dbReference type="PRINTS" id="PR00313">
    <property type="entry name" value="CABNDNGRPT"/>
</dbReference>
<dbReference type="InterPro" id="IPR013519">
    <property type="entry name" value="Int_alpha_beta-p"/>
</dbReference>
<accession>A0ABU3N5E4</accession>
<dbReference type="EMBL" id="JALMLT010000003">
    <property type="protein sequence ID" value="MDT8759739.1"/>
    <property type="molecule type" value="Genomic_DNA"/>
</dbReference>
<evidence type="ECO:0000256" key="2">
    <source>
        <dbReference type="ARBA" id="ARBA00022737"/>
    </source>
</evidence>
<dbReference type="InterPro" id="IPR011049">
    <property type="entry name" value="Serralysin-like_metalloprot_C"/>
</dbReference>
<dbReference type="InterPro" id="IPR000413">
    <property type="entry name" value="Integrin_alpha"/>
</dbReference>
<dbReference type="InterPro" id="IPR013517">
    <property type="entry name" value="FG-GAP"/>
</dbReference>
<keyword evidence="1" id="KW-0732">Signal</keyword>
<organism evidence="5">
    <name type="scientific">Sphingomonas psychrotolerans</name>
    <dbReference type="NCBI Taxonomy" id="1327635"/>
    <lineage>
        <taxon>Bacteria</taxon>
        <taxon>Pseudomonadati</taxon>
        <taxon>Pseudomonadota</taxon>
        <taxon>Alphaproteobacteria</taxon>
        <taxon>Sphingomonadales</taxon>
        <taxon>Sphingomonadaceae</taxon>
        <taxon>Sphingomonas</taxon>
    </lineage>
</organism>
<comment type="caution">
    <text evidence="5">The sequence shown here is derived from an EMBL/GenBank/DDBJ whole genome shotgun (WGS) entry which is preliminary data.</text>
</comment>
<proteinExistence type="predicted"/>
<sequence>MTRKHFQSVLHLADIATIGGFKMQGAANEDYAGFNFGYGDINGDGLTDLIVCADGYDGGGLLAGGAFVIYGDADRSNDFIDFANLVHSEAFVIQGEFAYDLASRSIAGIGDVNGDGIGDMLIGAFKNDEGAYDSGAAYIIYGKAEPFDGPLDLYDLPVETGIKLVGEGAEDYASFWVASAGDINADGREDMIIGAPLNDGAGTNSGAAYVIFGRDSNFAGKIELASLDPAAGFKITGAAPGDEAGYGVSSVRDFNGDGVADLLVSSPQEGTGAGLTYVIYGGSDIGALDLATLAPERGFAIRGEAPGDMAGFNVAGAGDVNGDGLDDIIIGATYQDAGGSNAGAAYVVFGRAGGYSGTFDLSGLDGTNGFKILGARAGDAAGVCVSSAGDVNGDGYADILVGSWTGSVDGTGYSDAYLLFGKATTYAPSISLATLDDRTGIKIRSEGIGDTTGRALSAAGDMNGDGYDDIAIGSPGNGAAGVQAGAAYVIYGRPDNQAPVGVDSLVSGLENTPYVFQLSDFGFTDDGDALLEVEIATLASRGTLMLDDLVGGATAVTAGLVVTAADIASGRLYFEPAANESGPGYATFEFVVRDDGGIVGNGSDTATAAATLTIGIVADPTNAVDIVYGTAGGDALTGSGSDVRLIGETGDDVYTVGQATDVVVEAVGEGTDTIRTSVSFELAADSEIEFLEATDPDATTFLRLWGNAFDNHIRGNNGVNAISGGGGSNVLEGLGGDDSYLVDSSMDRIVEVQGGGHDTAYALGDYALASDAEVEVLLSYDRTAAAAQNLTGSASDNLIQGNYGDNVLIGGGGRDTLYGFRGDDTYYVDSADDVVVELAGEGADTIITSVSYVMPQGMEFEYLRTIDPDSTLAIDLTGNKIPNVIIGNAGNNVIDGLGGGDDMRGLGGDDTYIVRRSNDRIEEGQGSGHDVVRTLVDYALSLTSEVEDLVAYDVAATTPLRLTGNDLANTIIGNAGANGLIGGGGDDILQGLGGNDIYVVDSARDRVLEAAGGGYDTLYTLGDFKLEAGSEIETLIVYDRATTTALRLEGNEFANTIYGNAGNNGLIGGGGNDVLMGLGGNDSYIVESAGDRVIESVGGGSDTVYALASFVLEAGSEIEVLSAYDRAATASLRLEGNEFGNAIYGNAGDNALIGGGGADILRGLGGADSYIVESAADRVIEAVGGGYDTVYALSDFTIEAGSEVEVLSAYDRESTAAVRLQGNSFDNQIYGNAGSNALIGGGGNDKLYGLGGNDSYLINDARAQVFEAAGGGYDTVYAAVSYALAAGTSIEVLTAYDRAGVTSLNLAGNEQANTIYGNNGQNRLDGGRGADTLYGLGGADTFVFSALPQATEFDRIADFVSGADHIELGGLAFAGIGAGELDVTRFVSGSVALDAGDRIMYDQASGALYYDADGAGGTEAVHFASLAAGTVLTAADLFIV</sequence>
<gene>
    <name evidence="5" type="ORF">MZO42_13635</name>
</gene>
<evidence type="ECO:0000313" key="5">
    <source>
        <dbReference type="EMBL" id="MDT8759739.1"/>
    </source>
</evidence>
<evidence type="ECO:0000256" key="1">
    <source>
        <dbReference type="ARBA" id="ARBA00022729"/>
    </source>
</evidence>
<dbReference type="SMART" id="SM00191">
    <property type="entry name" value="Int_alpha"/>
    <property type="match status" value="7"/>
</dbReference>
<dbReference type="Gene3D" id="2.150.10.10">
    <property type="entry name" value="Serralysin-like metalloprotease, C-terminal"/>
    <property type="match status" value="4"/>
</dbReference>
<protein>
    <submittedName>
        <fullName evidence="5">FG-GAP-like repeat-containing protein</fullName>
    </submittedName>
</protein>